<name>A0A024JRP5_9MYCO</name>
<dbReference type="Proteomes" id="UP000193710">
    <property type="component" value="Unassembled WGS sequence"/>
</dbReference>
<dbReference type="InterPro" id="IPR029064">
    <property type="entry name" value="Ribosomal_eL30-like_sf"/>
</dbReference>
<dbReference type="AlphaFoldDB" id="A0A024JRP5"/>
<reference evidence="1" key="2">
    <citation type="submission" date="2014-04" db="EMBL/GenBank/DDBJ databases">
        <authorList>
            <person name="Urmite Genomes U."/>
        </authorList>
    </citation>
    <scope>NUCLEOTIDE SEQUENCE</scope>
    <source>
        <strain evidence="1">DSM 44626</strain>
    </source>
</reference>
<dbReference type="RefSeq" id="WP_036465398.1">
    <property type="nucleotide sequence ID" value="NZ_HG964446.1"/>
</dbReference>
<evidence type="ECO:0008006" key="4">
    <source>
        <dbReference type="Google" id="ProtNLM"/>
    </source>
</evidence>
<reference evidence="1" key="1">
    <citation type="journal article" date="2014" name="Genome Announc.">
        <title>Draft Genome Sequence of Mycobacterium triplex DSM 44626.</title>
        <authorList>
            <person name="Sassi M."/>
            <person name="Croce O."/>
            <person name="Robert C."/>
            <person name="Raoult D."/>
            <person name="Drancourt M."/>
        </authorList>
    </citation>
    <scope>NUCLEOTIDE SEQUENCE [LARGE SCALE GENOMIC DNA]</scope>
    <source>
        <strain evidence="1">DSM 44626</strain>
    </source>
</reference>
<evidence type="ECO:0000313" key="2">
    <source>
        <dbReference type="EMBL" id="ORX06738.1"/>
    </source>
</evidence>
<dbReference type="EMBL" id="HG964446">
    <property type="protein sequence ID" value="CDO85918.1"/>
    <property type="molecule type" value="Genomic_DNA"/>
</dbReference>
<keyword evidence="3" id="KW-1185">Reference proteome</keyword>
<dbReference type="Proteomes" id="UP000028880">
    <property type="component" value="Unassembled WGS sequence"/>
</dbReference>
<dbReference type="eggNOG" id="COG1503">
    <property type="taxonomic scope" value="Bacteria"/>
</dbReference>
<accession>A0A024JRP5</accession>
<protein>
    <recommendedName>
        <fullName evidence="4">Peptide chain release factor 1</fullName>
    </recommendedName>
</protein>
<organism evidence="1">
    <name type="scientific">Mycobacterium triplex</name>
    <dbReference type="NCBI Taxonomy" id="47839"/>
    <lineage>
        <taxon>Bacteria</taxon>
        <taxon>Bacillati</taxon>
        <taxon>Actinomycetota</taxon>
        <taxon>Actinomycetes</taxon>
        <taxon>Mycobacteriales</taxon>
        <taxon>Mycobacteriaceae</taxon>
        <taxon>Mycobacterium</taxon>
        <taxon>Mycobacterium simiae complex</taxon>
    </lineage>
</organism>
<dbReference type="HOGENOM" id="CLU_054531_0_0_11"/>
<dbReference type="EMBL" id="LQPY01000010">
    <property type="protein sequence ID" value="ORX06738.1"/>
    <property type="molecule type" value="Genomic_DNA"/>
</dbReference>
<dbReference type="Pfam" id="PF18844">
    <property type="entry name" value="baeRF_family2"/>
    <property type="match status" value="1"/>
</dbReference>
<gene>
    <name evidence="2" type="ORF">AWC29_07990</name>
    <name evidence="1" type="ORF">BN973_00254</name>
</gene>
<dbReference type="STRING" id="47839.BN973_00254"/>
<evidence type="ECO:0000313" key="1">
    <source>
        <dbReference type="EMBL" id="CDO85918.1"/>
    </source>
</evidence>
<dbReference type="Gene3D" id="3.30.1330.30">
    <property type="match status" value="1"/>
</dbReference>
<evidence type="ECO:0000313" key="3">
    <source>
        <dbReference type="Proteomes" id="UP000193710"/>
    </source>
</evidence>
<dbReference type="InterPro" id="IPR040701">
    <property type="entry name" value="Bact_RF_family2"/>
</dbReference>
<reference evidence="2 3" key="3">
    <citation type="submission" date="2016-01" db="EMBL/GenBank/DDBJ databases">
        <title>The new phylogeny of the genus Mycobacterium.</title>
        <authorList>
            <person name="Tarcisio F."/>
            <person name="Conor M."/>
            <person name="Antonella G."/>
            <person name="Elisabetta G."/>
            <person name="Giulia F.S."/>
            <person name="Sara T."/>
            <person name="Anna F."/>
            <person name="Clotilde B."/>
            <person name="Roberto B."/>
            <person name="Veronica D.S."/>
            <person name="Fabio R."/>
            <person name="Monica P."/>
            <person name="Olivier J."/>
            <person name="Enrico T."/>
            <person name="Nicola S."/>
        </authorList>
    </citation>
    <scope>NUCLEOTIDE SEQUENCE [LARGE SCALE GENOMIC DNA]</scope>
    <source>
        <strain evidence="2 3">DSM 44626</strain>
    </source>
</reference>
<proteinExistence type="predicted"/>
<dbReference type="OrthoDB" id="5179393at2"/>
<sequence length="340" mass="36192">MDSDRFRELLGAPGPFASVYFEDSDDDGDPSPRLELTWRKLRNELQQHGAAESITAAIEHAVKQLRLPIGRGGRAVVASAGGVVLNEHLLRPTAATIVRVSELPYIVPILEFGVAHSDYLLVVADRTGAFITSHVDAARYSEAVDGRGAKGQQLHTVARRIGELVHDTSFGALFLVGDADARSTLLTALPEPIRKRVTSLPIAGRRGGYDFEEIQRAIDTTLLWQRQGVMDTAAARFTDELARRSGLAAEGLAAVCAALRQGTVATLIIGDIDDATVIADEGLATVAPSAVARSGQSAPTVRTLRADEALPLLAISTGASVVRIDERITPADGIGAILRR</sequence>